<evidence type="ECO:0000313" key="1">
    <source>
        <dbReference type="EMBL" id="KAK5706909.1"/>
    </source>
</evidence>
<sequence length="131" mass="14172">MDLPATTAIGFPLRMAKFPGGLSQPNVQARALDINVDPHSLTYGSPRTDRTPMGNVIIERQDDGFKKLCKLARRMKNGEMVDLRGSVAEMLTPSSFARGFEEIKADAIAQGNMEWAGLEVPVQAALVAGTQ</sequence>
<comment type="caution">
    <text evidence="1">The sequence shown here is derived from an EMBL/GenBank/DDBJ whole genome shotgun (WGS) entry which is preliminary data.</text>
</comment>
<gene>
    <name evidence="1" type="ORF">LTR97_001901</name>
</gene>
<proteinExistence type="predicted"/>
<name>A0AAN7WGR7_9PEZI</name>
<dbReference type="AlphaFoldDB" id="A0AAN7WGR7"/>
<dbReference type="EMBL" id="JAVRQU010000002">
    <property type="protein sequence ID" value="KAK5706909.1"/>
    <property type="molecule type" value="Genomic_DNA"/>
</dbReference>
<protein>
    <submittedName>
        <fullName evidence="1">Uncharacterized protein</fullName>
    </submittedName>
</protein>
<dbReference type="Proteomes" id="UP001310594">
    <property type="component" value="Unassembled WGS sequence"/>
</dbReference>
<accession>A0AAN7WGR7</accession>
<organism evidence="1 2">
    <name type="scientific">Elasticomyces elasticus</name>
    <dbReference type="NCBI Taxonomy" id="574655"/>
    <lineage>
        <taxon>Eukaryota</taxon>
        <taxon>Fungi</taxon>
        <taxon>Dikarya</taxon>
        <taxon>Ascomycota</taxon>
        <taxon>Pezizomycotina</taxon>
        <taxon>Dothideomycetes</taxon>
        <taxon>Dothideomycetidae</taxon>
        <taxon>Mycosphaerellales</taxon>
        <taxon>Teratosphaeriaceae</taxon>
        <taxon>Elasticomyces</taxon>
    </lineage>
</organism>
<evidence type="ECO:0000313" key="2">
    <source>
        <dbReference type="Proteomes" id="UP001310594"/>
    </source>
</evidence>
<reference evidence="1" key="1">
    <citation type="submission" date="2023-08" db="EMBL/GenBank/DDBJ databases">
        <title>Black Yeasts Isolated from many extreme environments.</title>
        <authorList>
            <person name="Coleine C."/>
            <person name="Stajich J.E."/>
            <person name="Selbmann L."/>
        </authorList>
    </citation>
    <scope>NUCLEOTIDE SEQUENCE</scope>
    <source>
        <strain evidence="1">CCFEE 5810</strain>
    </source>
</reference>